<organism evidence="2 3">
    <name type="scientific">Muricoccus vinaceus</name>
    <dbReference type="NCBI Taxonomy" id="424704"/>
    <lineage>
        <taxon>Bacteria</taxon>
        <taxon>Pseudomonadati</taxon>
        <taxon>Pseudomonadota</taxon>
        <taxon>Alphaproteobacteria</taxon>
        <taxon>Acetobacterales</taxon>
        <taxon>Roseomonadaceae</taxon>
        <taxon>Muricoccus</taxon>
    </lineage>
</organism>
<dbReference type="Gene3D" id="3.10.180.10">
    <property type="entry name" value="2,3-Dihydroxybiphenyl 1,2-Dioxygenase, domain 1"/>
    <property type="match status" value="1"/>
</dbReference>
<dbReference type="InterPro" id="IPR029068">
    <property type="entry name" value="Glyas_Bleomycin-R_OHBP_Dase"/>
</dbReference>
<dbReference type="Pfam" id="PF00903">
    <property type="entry name" value="Glyoxalase"/>
    <property type="match status" value="1"/>
</dbReference>
<proteinExistence type="predicted"/>
<name>A0ABV6IRD8_9PROT</name>
<protein>
    <submittedName>
        <fullName evidence="2">VOC family protein</fullName>
    </submittedName>
</protein>
<sequence>MLTFDHVHLISADPRRSAAWYAEILGGRILSEIEMLGALQVYVAVAGGLVILRGVRPGDAPGQASSRGTVDHFALRVGTHFEAFCRSLAAKGVRFSMPPQSINPTTSAAFIEAPDGLRIELIHRTDWPDLREFGLTSDG</sequence>
<dbReference type="InterPro" id="IPR037523">
    <property type="entry name" value="VOC_core"/>
</dbReference>
<dbReference type="Proteomes" id="UP001589789">
    <property type="component" value="Unassembled WGS sequence"/>
</dbReference>
<keyword evidence="3" id="KW-1185">Reference proteome</keyword>
<dbReference type="InterPro" id="IPR004360">
    <property type="entry name" value="Glyas_Fos-R_dOase_dom"/>
</dbReference>
<evidence type="ECO:0000313" key="3">
    <source>
        <dbReference type="Proteomes" id="UP001589789"/>
    </source>
</evidence>
<dbReference type="SUPFAM" id="SSF54593">
    <property type="entry name" value="Glyoxalase/Bleomycin resistance protein/Dihydroxybiphenyl dioxygenase"/>
    <property type="match status" value="1"/>
</dbReference>
<dbReference type="RefSeq" id="WP_377049338.1">
    <property type="nucleotide sequence ID" value="NZ_JBHLVZ010000003.1"/>
</dbReference>
<evidence type="ECO:0000259" key="1">
    <source>
        <dbReference type="PROSITE" id="PS51819"/>
    </source>
</evidence>
<reference evidence="2 3" key="1">
    <citation type="submission" date="2024-09" db="EMBL/GenBank/DDBJ databases">
        <authorList>
            <person name="Sun Q."/>
            <person name="Mori K."/>
        </authorList>
    </citation>
    <scope>NUCLEOTIDE SEQUENCE [LARGE SCALE GENOMIC DNA]</scope>
    <source>
        <strain evidence="2 3">CCM 7468</strain>
    </source>
</reference>
<feature type="domain" description="VOC" evidence="1">
    <location>
        <begin position="3"/>
        <end position="124"/>
    </location>
</feature>
<evidence type="ECO:0000313" key="2">
    <source>
        <dbReference type="EMBL" id="MFC0385183.1"/>
    </source>
</evidence>
<dbReference type="CDD" id="cd06587">
    <property type="entry name" value="VOC"/>
    <property type="match status" value="1"/>
</dbReference>
<comment type="caution">
    <text evidence="2">The sequence shown here is derived from an EMBL/GenBank/DDBJ whole genome shotgun (WGS) entry which is preliminary data.</text>
</comment>
<dbReference type="PROSITE" id="PS51819">
    <property type="entry name" value="VOC"/>
    <property type="match status" value="1"/>
</dbReference>
<gene>
    <name evidence="2" type="ORF">ACFFIC_06415</name>
</gene>
<accession>A0ABV6IRD8</accession>
<dbReference type="EMBL" id="JBHLVZ010000003">
    <property type="protein sequence ID" value="MFC0385183.1"/>
    <property type="molecule type" value="Genomic_DNA"/>
</dbReference>